<dbReference type="Proteomes" id="UP000429181">
    <property type="component" value="Chromosome 4"/>
</dbReference>
<evidence type="ECO:0000256" key="1">
    <source>
        <dbReference type="SAM" id="MobiDB-lite"/>
    </source>
</evidence>
<evidence type="ECO:0000313" key="3">
    <source>
        <dbReference type="Proteomes" id="UP000429181"/>
    </source>
</evidence>
<organism evidence="2 3">
    <name type="scientific">Bos indicus x Bos taurus</name>
    <name type="common">Hybrid cattle</name>
    <dbReference type="NCBI Taxonomy" id="30522"/>
    <lineage>
        <taxon>Eukaryota</taxon>
        <taxon>Metazoa</taxon>
        <taxon>Chordata</taxon>
        <taxon>Craniata</taxon>
        <taxon>Vertebrata</taxon>
        <taxon>Euteleostomi</taxon>
        <taxon>Mammalia</taxon>
        <taxon>Eutheria</taxon>
        <taxon>Laurasiatheria</taxon>
        <taxon>Artiodactyla</taxon>
        <taxon>Ruminantia</taxon>
        <taxon>Pecora</taxon>
        <taxon>Bovidae</taxon>
        <taxon>Bovinae</taxon>
        <taxon>Bos</taxon>
    </lineage>
</organism>
<dbReference type="GeneTree" id="ENSGT00970000197826"/>
<feature type="compositionally biased region" description="Basic residues" evidence="1">
    <location>
        <begin position="44"/>
        <end position="55"/>
    </location>
</feature>
<accession>A0A4W2HLL9</accession>
<proteinExistence type="predicted"/>
<evidence type="ECO:0000313" key="2">
    <source>
        <dbReference type="Ensembl" id="ENSBIXP00005032230.1"/>
    </source>
</evidence>
<name>A0A4W2HLL9_BOBOX</name>
<feature type="region of interest" description="Disordered" evidence="1">
    <location>
        <begin position="26"/>
        <end position="55"/>
    </location>
</feature>
<protein>
    <submittedName>
        <fullName evidence="2">Uncharacterized protein</fullName>
    </submittedName>
</protein>
<dbReference type="AlphaFoldDB" id="A0A4W2HLL9"/>
<reference evidence="2 3" key="1">
    <citation type="submission" date="2018-11" db="EMBL/GenBank/DDBJ databases">
        <title>Haplotype-resolved cattle genomes.</title>
        <authorList>
            <person name="Low W.Y."/>
            <person name="Tearle R."/>
            <person name="Bickhart D.M."/>
            <person name="Rosen B.D."/>
            <person name="Koren S."/>
            <person name="Rhie A."/>
            <person name="Hiendleder S."/>
            <person name="Phillippy A.M."/>
            <person name="Smith T.P.L."/>
            <person name="Williams J.L."/>
        </authorList>
    </citation>
    <scope>NUCLEOTIDE SEQUENCE [LARGE SCALE GENOMIC DNA]</scope>
</reference>
<dbReference type="Ensembl" id="ENSBIXT00005002339.1">
    <property type="protein sequence ID" value="ENSBIXP00005032230.1"/>
    <property type="gene ID" value="ENSBIXG00005012688.1"/>
</dbReference>
<reference evidence="2" key="2">
    <citation type="submission" date="2025-08" db="UniProtKB">
        <authorList>
            <consortium name="Ensembl"/>
        </authorList>
    </citation>
    <scope>IDENTIFICATION</scope>
</reference>
<sequence>MDARRASVLPAGEQRKNRCWNVAAGAPWPWARPSPGSFPGPPRSRPRPWRRSPRG</sequence>
<feature type="compositionally biased region" description="Pro residues" evidence="1">
    <location>
        <begin position="30"/>
        <end position="43"/>
    </location>
</feature>